<keyword evidence="2" id="KW-1185">Reference proteome</keyword>
<comment type="caution">
    <text evidence="1">The sequence shown here is derived from an EMBL/GenBank/DDBJ whole genome shotgun (WGS) entry which is preliminary data.</text>
</comment>
<evidence type="ECO:0000313" key="1">
    <source>
        <dbReference type="EMBL" id="KAK9325208.1"/>
    </source>
</evidence>
<sequence length="111" mass="12321">MSFVSTTVTVLSLVLLFHAGYSAYEFSHYLKHLTVNSDATLPVDIIAETIVATALFAFGQVLGAKQLEPVSFAKWAKGLEREGKSPFAFLERRPGYMNVTKLREEYASTTK</sequence>
<dbReference type="EMBL" id="MU970042">
    <property type="protein sequence ID" value="KAK9325208.1"/>
    <property type="molecule type" value="Genomic_DNA"/>
</dbReference>
<organism evidence="1 2">
    <name type="scientific">Lipomyces orientalis</name>
    <dbReference type="NCBI Taxonomy" id="1233043"/>
    <lineage>
        <taxon>Eukaryota</taxon>
        <taxon>Fungi</taxon>
        <taxon>Dikarya</taxon>
        <taxon>Ascomycota</taxon>
        <taxon>Saccharomycotina</taxon>
        <taxon>Lipomycetes</taxon>
        <taxon>Lipomycetales</taxon>
        <taxon>Lipomycetaceae</taxon>
        <taxon>Lipomyces</taxon>
    </lineage>
</organism>
<gene>
    <name evidence="1" type="ORF">V1517DRAFT_315041</name>
</gene>
<name>A0ACC3TYD4_9ASCO</name>
<protein>
    <submittedName>
        <fullName evidence="1">Magnesium transporter</fullName>
    </submittedName>
</protein>
<evidence type="ECO:0000313" key="2">
    <source>
        <dbReference type="Proteomes" id="UP001489719"/>
    </source>
</evidence>
<reference evidence="2" key="1">
    <citation type="journal article" date="2024" name="Front. Bioeng. Biotechnol.">
        <title>Genome-scale model development and genomic sequencing of the oleaginous clade Lipomyces.</title>
        <authorList>
            <person name="Czajka J.J."/>
            <person name="Han Y."/>
            <person name="Kim J."/>
            <person name="Mondo S.J."/>
            <person name="Hofstad B.A."/>
            <person name="Robles A."/>
            <person name="Haridas S."/>
            <person name="Riley R."/>
            <person name="LaButti K."/>
            <person name="Pangilinan J."/>
            <person name="Andreopoulos W."/>
            <person name="Lipzen A."/>
            <person name="Yan J."/>
            <person name="Wang M."/>
            <person name="Ng V."/>
            <person name="Grigoriev I.V."/>
            <person name="Spatafora J.W."/>
            <person name="Magnuson J.K."/>
            <person name="Baker S.E."/>
            <person name="Pomraning K.R."/>
        </authorList>
    </citation>
    <scope>NUCLEOTIDE SEQUENCE [LARGE SCALE GENOMIC DNA]</scope>
    <source>
        <strain evidence="2">CBS 10300</strain>
    </source>
</reference>
<dbReference type="Proteomes" id="UP001489719">
    <property type="component" value="Unassembled WGS sequence"/>
</dbReference>
<proteinExistence type="predicted"/>
<accession>A0ACC3TYD4</accession>